<feature type="domain" description="Response regulatory" evidence="9">
    <location>
        <begin position="6"/>
        <end position="124"/>
    </location>
</feature>
<dbReference type="PROSITE" id="PS50110">
    <property type="entry name" value="RESPONSE_REGULATORY"/>
    <property type="match status" value="1"/>
</dbReference>
<dbReference type="PROSITE" id="PS00676">
    <property type="entry name" value="SIGMA54_INTERACT_2"/>
    <property type="match status" value="1"/>
</dbReference>
<dbReference type="GO" id="GO:0000160">
    <property type="term" value="P:phosphorelay signal transduction system"/>
    <property type="evidence" value="ECO:0007669"/>
    <property type="project" value="InterPro"/>
</dbReference>
<proteinExistence type="predicted"/>
<dbReference type="Gene3D" id="1.10.10.60">
    <property type="entry name" value="Homeodomain-like"/>
    <property type="match status" value="1"/>
</dbReference>
<dbReference type="InterPro" id="IPR001789">
    <property type="entry name" value="Sig_transdc_resp-reg_receiver"/>
</dbReference>
<dbReference type="OrthoDB" id="9762726at2"/>
<dbReference type="InterPro" id="IPR025944">
    <property type="entry name" value="Sigma_54_int_dom_CS"/>
</dbReference>
<feature type="region of interest" description="Disordered" evidence="7">
    <location>
        <begin position="389"/>
        <end position="409"/>
    </location>
</feature>
<dbReference type="InterPro" id="IPR011006">
    <property type="entry name" value="CheY-like_superfamily"/>
</dbReference>
<dbReference type="Proteomes" id="UP000217343">
    <property type="component" value="Chromosome"/>
</dbReference>
<dbReference type="PROSITE" id="PS50045">
    <property type="entry name" value="SIGMA54_INTERACT_4"/>
    <property type="match status" value="1"/>
</dbReference>
<dbReference type="Pfam" id="PF25601">
    <property type="entry name" value="AAA_lid_14"/>
    <property type="match status" value="1"/>
</dbReference>
<evidence type="ECO:0000256" key="7">
    <source>
        <dbReference type="SAM" id="MobiDB-lite"/>
    </source>
</evidence>
<keyword evidence="1" id="KW-0547">Nucleotide-binding</keyword>
<dbReference type="CDD" id="cd00009">
    <property type="entry name" value="AAA"/>
    <property type="match status" value="1"/>
</dbReference>
<dbReference type="RefSeq" id="WP_013941531.1">
    <property type="nucleotide sequence ID" value="NZ_CP022203.1"/>
</dbReference>
<dbReference type="GO" id="GO:0006355">
    <property type="term" value="P:regulation of DNA-templated transcription"/>
    <property type="evidence" value="ECO:0007669"/>
    <property type="project" value="InterPro"/>
</dbReference>
<dbReference type="Gene3D" id="1.10.8.60">
    <property type="match status" value="1"/>
</dbReference>
<dbReference type="InterPro" id="IPR009057">
    <property type="entry name" value="Homeodomain-like_sf"/>
</dbReference>
<evidence type="ECO:0000256" key="2">
    <source>
        <dbReference type="ARBA" id="ARBA00022840"/>
    </source>
</evidence>
<evidence type="ECO:0000256" key="3">
    <source>
        <dbReference type="ARBA" id="ARBA00023015"/>
    </source>
</evidence>
<dbReference type="InterPro" id="IPR002078">
    <property type="entry name" value="Sigma_54_int"/>
</dbReference>
<dbReference type="KEGG" id="mmas:MYMAC_004859"/>
<dbReference type="EMBL" id="CP022203">
    <property type="protein sequence ID" value="ATB49218.1"/>
    <property type="molecule type" value="Genomic_DNA"/>
</dbReference>
<keyword evidence="2" id="KW-0067">ATP-binding</keyword>
<keyword evidence="4" id="KW-0238">DNA-binding</keyword>
<dbReference type="Pfam" id="PF00072">
    <property type="entry name" value="Response_reg"/>
    <property type="match status" value="1"/>
</dbReference>
<dbReference type="SMART" id="SM00382">
    <property type="entry name" value="AAA"/>
    <property type="match status" value="1"/>
</dbReference>
<sequence>MSAPHPLLLVDDDAAFRKVYGGLLREAGYEVVEAADRPSARAAFDARDFPLVLLDLMLPPDGSVSAGLEGLAALLSAKPGTKVIVVSGAGDTRHTLEAVRLGAYDFLTKPVDPDVLLVVAQRALARVTLERQVETLRSSLTRAAGGVSLVGQSASFLAATSLAERVAASELPVLVTGENGTGKELLARTVHLKSRRHAGPFVPINCGALPESLLESALFGHVKGSFTGAAKDHRGLFAEADGGTLFLDELGDMSPSLQVKVLRALETGDILPVGADRPVQVDVRLISATHRDLGRMLQEGAFREDLYWRVKGVEVRLPPLRERPADLPLLAKHFLNQCAHLCPDGRARLLSEAAAEALLAHPWPGNLRELRHEMQRATVLAGERREIQPEDLSFTGSERPRTSPAPGTPTLAQKVEALERREIEEALKRLNGNRTHTAEALGLSRQGLLKKLERFGLT</sequence>
<dbReference type="PRINTS" id="PR01590">
    <property type="entry name" value="HTHFIS"/>
</dbReference>
<keyword evidence="11" id="KW-1185">Reference proteome</keyword>
<dbReference type="PANTHER" id="PTHR32071">
    <property type="entry name" value="TRANSCRIPTIONAL REGULATORY PROTEIN"/>
    <property type="match status" value="1"/>
</dbReference>
<dbReference type="Gene3D" id="3.40.50.2300">
    <property type="match status" value="1"/>
</dbReference>
<keyword evidence="5" id="KW-0804">Transcription</keyword>
<keyword evidence="6" id="KW-0597">Phosphoprotein</keyword>
<dbReference type="FunFam" id="3.40.50.300:FF:000006">
    <property type="entry name" value="DNA-binding transcriptional regulator NtrC"/>
    <property type="match status" value="1"/>
</dbReference>
<dbReference type="SUPFAM" id="SSF46689">
    <property type="entry name" value="Homeodomain-like"/>
    <property type="match status" value="1"/>
</dbReference>
<dbReference type="InterPro" id="IPR002197">
    <property type="entry name" value="HTH_Fis"/>
</dbReference>
<dbReference type="InterPro" id="IPR027417">
    <property type="entry name" value="P-loop_NTPase"/>
</dbReference>
<dbReference type="SUPFAM" id="SSF52172">
    <property type="entry name" value="CheY-like"/>
    <property type="match status" value="1"/>
</dbReference>
<gene>
    <name evidence="10" type="ORF">MYMAC_004859</name>
</gene>
<evidence type="ECO:0000256" key="5">
    <source>
        <dbReference type="ARBA" id="ARBA00023163"/>
    </source>
</evidence>
<evidence type="ECO:0000313" key="10">
    <source>
        <dbReference type="EMBL" id="ATB49218.1"/>
    </source>
</evidence>
<dbReference type="SMART" id="SM00448">
    <property type="entry name" value="REC"/>
    <property type="match status" value="1"/>
</dbReference>
<evidence type="ECO:0000259" key="8">
    <source>
        <dbReference type="PROSITE" id="PS50045"/>
    </source>
</evidence>
<dbReference type="GO" id="GO:0005524">
    <property type="term" value="F:ATP binding"/>
    <property type="evidence" value="ECO:0007669"/>
    <property type="project" value="UniProtKB-KW"/>
</dbReference>
<dbReference type="InterPro" id="IPR025943">
    <property type="entry name" value="Sigma_54_int_dom_ATP-bd_2"/>
</dbReference>
<evidence type="ECO:0000256" key="6">
    <source>
        <dbReference type="PROSITE-ProRule" id="PRU00169"/>
    </source>
</evidence>
<organism evidence="10 11">
    <name type="scientific">Corallococcus macrosporus DSM 14697</name>
    <dbReference type="NCBI Taxonomy" id="1189310"/>
    <lineage>
        <taxon>Bacteria</taxon>
        <taxon>Pseudomonadati</taxon>
        <taxon>Myxococcota</taxon>
        <taxon>Myxococcia</taxon>
        <taxon>Myxococcales</taxon>
        <taxon>Cystobacterineae</taxon>
        <taxon>Myxococcaceae</taxon>
        <taxon>Corallococcus</taxon>
    </lineage>
</organism>
<accession>A0A250JZV7</accession>
<name>A0A250JZV7_9BACT</name>
<dbReference type="InterPro" id="IPR058031">
    <property type="entry name" value="AAA_lid_NorR"/>
</dbReference>
<dbReference type="Pfam" id="PF00158">
    <property type="entry name" value="Sigma54_activat"/>
    <property type="match status" value="1"/>
</dbReference>
<evidence type="ECO:0000256" key="1">
    <source>
        <dbReference type="ARBA" id="ARBA00022741"/>
    </source>
</evidence>
<dbReference type="InterPro" id="IPR003593">
    <property type="entry name" value="AAA+_ATPase"/>
</dbReference>
<reference evidence="10 11" key="1">
    <citation type="submission" date="2017-06" db="EMBL/GenBank/DDBJ databases">
        <title>Sequencing and comparative analysis of myxobacterial genomes.</title>
        <authorList>
            <person name="Rupp O."/>
            <person name="Goesmann A."/>
            <person name="Sogaard-Andersen L."/>
        </authorList>
    </citation>
    <scope>NUCLEOTIDE SEQUENCE [LARGE SCALE GENOMIC DNA]</scope>
    <source>
        <strain evidence="10 11">DSM 14697</strain>
    </source>
</reference>
<protein>
    <submittedName>
        <fullName evidence="10">Sigma-54-dependent Fis family transcriptional regulator</fullName>
    </submittedName>
</protein>
<evidence type="ECO:0000259" key="9">
    <source>
        <dbReference type="PROSITE" id="PS50110"/>
    </source>
</evidence>
<dbReference type="Pfam" id="PF02954">
    <property type="entry name" value="HTH_8"/>
    <property type="match status" value="1"/>
</dbReference>
<dbReference type="GO" id="GO:0043565">
    <property type="term" value="F:sequence-specific DNA binding"/>
    <property type="evidence" value="ECO:0007669"/>
    <property type="project" value="InterPro"/>
</dbReference>
<evidence type="ECO:0000313" key="11">
    <source>
        <dbReference type="Proteomes" id="UP000217343"/>
    </source>
</evidence>
<dbReference type="PROSITE" id="PS00688">
    <property type="entry name" value="SIGMA54_INTERACT_3"/>
    <property type="match status" value="1"/>
</dbReference>
<dbReference type="AlphaFoldDB" id="A0A250JZV7"/>
<feature type="modified residue" description="4-aspartylphosphate" evidence="6">
    <location>
        <position position="55"/>
    </location>
</feature>
<keyword evidence="3" id="KW-0805">Transcription regulation</keyword>
<evidence type="ECO:0000256" key="4">
    <source>
        <dbReference type="ARBA" id="ARBA00023125"/>
    </source>
</evidence>
<dbReference type="Gene3D" id="3.40.50.300">
    <property type="entry name" value="P-loop containing nucleotide triphosphate hydrolases"/>
    <property type="match status" value="1"/>
</dbReference>
<feature type="domain" description="Sigma-54 factor interaction" evidence="8">
    <location>
        <begin position="149"/>
        <end position="379"/>
    </location>
</feature>
<dbReference type="SUPFAM" id="SSF52540">
    <property type="entry name" value="P-loop containing nucleoside triphosphate hydrolases"/>
    <property type="match status" value="1"/>
</dbReference>